<keyword evidence="2" id="KW-1185">Reference proteome</keyword>
<gene>
    <name evidence="1" type="ORF">BS78_K248500</name>
</gene>
<comment type="caution">
    <text evidence="1">The sequence shown here is derived from an EMBL/GenBank/DDBJ whole genome shotgun (WGS) entry which is preliminary data.</text>
</comment>
<sequence>MICVRGGGCSPRGWPLAGAAAQRECRCRRQGARSGSQAGIQASCKQGAAGNQDRSRVLLQRQGNKLMSKCKSIGNKIVSNSEEIKMLKRTLLTYYSSSSNIL</sequence>
<evidence type="ECO:0000313" key="1">
    <source>
        <dbReference type="EMBL" id="KAJ1256979.1"/>
    </source>
</evidence>
<organism evidence="1 2">
    <name type="scientific">Paspalum vaginatum</name>
    <name type="common">seashore paspalum</name>
    <dbReference type="NCBI Taxonomy" id="158149"/>
    <lineage>
        <taxon>Eukaryota</taxon>
        <taxon>Viridiplantae</taxon>
        <taxon>Streptophyta</taxon>
        <taxon>Embryophyta</taxon>
        <taxon>Tracheophyta</taxon>
        <taxon>Spermatophyta</taxon>
        <taxon>Magnoliopsida</taxon>
        <taxon>Liliopsida</taxon>
        <taxon>Poales</taxon>
        <taxon>Poaceae</taxon>
        <taxon>PACMAD clade</taxon>
        <taxon>Panicoideae</taxon>
        <taxon>Andropogonodae</taxon>
        <taxon>Paspaleae</taxon>
        <taxon>Paspalinae</taxon>
        <taxon>Paspalum</taxon>
    </lineage>
</organism>
<dbReference type="AlphaFoldDB" id="A0A9W7XET4"/>
<dbReference type="Proteomes" id="UP001164776">
    <property type="component" value="Unassembled WGS sequence"/>
</dbReference>
<dbReference type="EMBL" id="MU629449">
    <property type="protein sequence ID" value="KAJ1256979.1"/>
    <property type="molecule type" value="Genomic_DNA"/>
</dbReference>
<proteinExistence type="predicted"/>
<name>A0A9W7XET4_9POAL</name>
<protein>
    <submittedName>
        <fullName evidence="1">Uncharacterized protein</fullName>
    </submittedName>
</protein>
<reference evidence="1 2" key="1">
    <citation type="submission" date="2022-10" db="EMBL/GenBank/DDBJ databases">
        <title>WGS assembly of Paspalum vaginatum 540-79.</title>
        <authorList>
            <person name="Sun G."/>
            <person name="Wase N."/>
            <person name="Shu S."/>
            <person name="Jenkins J."/>
            <person name="Zhou B."/>
            <person name="Torres-Rodriguez J."/>
            <person name="Chen C."/>
            <person name="Sandor L."/>
            <person name="Plott C."/>
            <person name="Yoshinga Y."/>
            <person name="Daum C."/>
            <person name="Qi P."/>
            <person name="Barry K."/>
            <person name="Lipzen A."/>
            <person name="Berry L."/>
            <person name="Pedersen C."/>
            <person name="Gottilla T."/>
            <person name="Foltz A."/>
            <person name="Yu H."/>
            <person name="O'Malley R."/>
            <person name="Zhang C."/>
            <person name="Devos K."/>
            <person name="Sigmon B."/>
            <person name="Yu B."/>
            <person name="Obata T."/>
            <person name="Schmutz J."/>
            <person name="Schnable J."/>
        </authorList>
    </citation>
    <scope>NUCLEOTIDE SEQUENCE [LARGE SCALE GENOMIC DNA]</scope>
    <source>
        <strain evidence="2">cv. 540-79</strain>
    </source>
</reference>
<accession>A0A9W7XET4</accession>
<evidence type="ECO:0000313" key="2">
    <source>
        <dbReference type="Proteomes" id="UP001164776"/>
    </source>
</evidence>